<organism evidence="4 5">
    <name type="scientific">Amycolatopsis magusensis</name>
    <dbReference type="NCBI Taxonomy" id="882444"/>
    <lineage>
        <taxon>Bacteria</taxon>
        <taxon>Bacillati</taxon>
        <taxon>Actinomycetota</taxon>
        <taxon>Actinomycetes</taxon>
        <taxon>Pseudonocardiales</taxon>
        <taxon>Pseudonocardiaceae</taxon>
        <taxon>Amycolatopsis</taxon>
    </lineage>
</organism>
<feature type="transmembrane region" description="Helical" evidence="2">
    <location>
        <begin position="92"/>
        <end position="113"/>
    </location>
</feature>
<keyword evidence="2" id="KW-0472">Membrane</keyword>
<gene>
    <name evidence="4" type="ORF">JOM49_001124</name>
</gene>
<feature type="compositionally biased region" description="Pro residues" evidence="1">
    <location>
        <begin position="7"/>
        <end position="20"/>
    </location>
</feature>
<dbReference type="Pfam" id="PF14219">
    <property type="entry name" value="DUF4328"/>
    <property type="match status" value="1"/>
</dbReference>
<dbReference type="InterPro" id="IPR025565">
    <property type="entry name" value="DUF4328"/>
</dbReference>
<comment type="caution">
    <text evidence="4">The sequence shown here is derived from an EMBL/GenBank/DDBJ whole genome shotgun (WGS) entry which is preliminary data.</text>
</comment>
<keyword evidence="2" id="KW-0812">Transmembrane</keyword>
<evidence type="ECO:0000259" key="3">
    <source>
        <dbReference type="Pfam" id="PF14219"/>
    </source>
</evidence>
<keyword evidence="2" id="KW-1133">Transmembrane helix</keyword>
<feature type="transmembrane region" description="Helical" evidence="2">
    <location>
        <begin position="218"/>
        <end position="239"/>
    </location>
</feature>
<feature type="transmembrane region" description="Helical" evidence="2">
    <location>
        <begin position="133"/>
        <end position="158"/>
    </location>
</feature>
<accession>A0ABS4PJJ8</accession>
<evidence type="ECO:0000313" key="5">
    <source>
        <dbReference type="Proteomes" id="UP000741013"/>
    </source>
</evidence>
<proteinExistence type="predicted"/>
<sequence>MSVHPQHYPPPQHQHPPPYRPRVRWVATPPYHPAPRRRAVDHRYYGPPAYRVPPRWGFPNVVWRLPTAVPGTPSNSPRPAQRLRALYRNATMLLWVLAAFATLSAFAEGWRYVLLLISREDALDADVVGTSDALVLTGALLTFVLALFAAGVSLWWLLVARVVAADELGERPARPPWQVVAGFFVPGPNLVMAGSIIAETEHSVLRRPGSERPRPSRLVLAWWGTWVLNGLLLVISVIWRLRDGVQAQADGVLLAVLTDGSAAALAVLTALLVRRMTGLLAPVGEDKLRHLRVLKVTGAPEPELRPSRPATAPR</sequence>
<keyword evidence="5" id="KW-1185">Reference proteome</keyword>
<reference evidence="4 5" key="1">
    <citation type="submission" date="2021-03" db="EMBL/GenBank/DDBJ databases">
        <title>Sequencing the genomes of 1000 actinobacteria strains.</title>
        <authorList>
            <person name="Klenk H.-P."/>
        </authorList>
    </citation>
    <scope>NUCLEOTIDE SEQUENCE [LARGE SCALE GENOMIC DNA]</scope>
    <source>
        <strain evidence="4 5">DSM 45510</strain>
    </source>
</reference>
<evidence type="ECO:0000256" key="2">
    <source>
        <dbReference type="SAM" id="Phobius"/>
    </source>
</evidence>
<feature type="domain" description="DUF4328" evidence="3">
    <location>
        <begin position="120"/>
        <end position="277"/>
    </location>
</feature>
<dbReference type="EMBL" id="JAGGMS010000001">
    <property type="protein sequence ID" value="MBP2179598.1"/>
    <property type="molecule type" value="Genomic_DNA"/>
</dbReference>
<name>A0ABS4PJJ8_9PSEU</name>
<protein>
    <recommendedName>
        <fullName evidence="3">DUF4328 domain-containing protein</fullName>
    </recommendedName>
</protein>
<feature type="transmembrane region" description="Helical" evidence="2">
    <location>
        <begin position="251"/>
        <end position="273"/>
    </location>
</feature>
<evidence type="ECO:0000313" key="4">
    <source>
        <dbReference type="EMBL" id="MBP2179598.1"/>
    </source>
</evidence>
<dbReference type="Proteomes" id="UP000741013">
    <property type="component" value="Unassembled WGS sequence"/>
</dbReference>
<feature type="region of interest" description="Disordered" evidence="1">
    <location>
        <begin position="1"/>
        <end position="20"/>
    </location>
</feature>
<evidence type="ECO:0000256" key="1">
    <source>
        <dbReference type="SAM" id="MobiDB-lite"/>
    </source>
</evidence>